<keyword evidence="1" id="KW-0812">Transmembrane</keyword>
<dbReference type="EMBL" id="JRMW01000039">
    <property type="protein sequence ID" value="KGF03385.1"/>
    <property type="molecule type" value="Genomic_DNA"/>
</dbReference>
<dbReference type="GO" id="GO:0009636">
    <property type="term" value="P:response to toxic substance"/>
    <property type="evidence" value="ECO:0007669"/>
    <property type="project" value="TreeGrafter"/>
</dbReference>
<feature type="transmembrane region" description="Helical" evidence="1">
    <location>
        <begin position="186"/>
        <end position="208"/>
    </location>
</feature>
<dbReference type="PANTHER" id="PTHR37810:SF9">
    <property type="entry name" value="MEMBRANE PROTEIN"/>
    <property type="match status" value="1"/>
</dbReference>
<dbReference type="InterPro" id="IPR043831">
    <property type="entry name" value="DUF5808"/>
</dbReference>
<evidence type="ECO:0000259" key="2">
    <source>
        <dbReference type="Pfam" id="PF19124"/>
    </source>
</evidence>
<feature type="transmembrane region" description="Helical" evidence="1">
    <location>
        <begin position="80"/>
        <end position="102"/>
    </location>
</feature>
<feature type="transmembrane region" description="Helical" evidence="1">
    <location>
        <begin position="137"/>
        <end position="158"/>
    </location>
</feature>
<accession>A0A095X008</accession>
<gene>
    <name evidence="3" type="ORF">HMPREF1630_07330</name>
</gene>
<protein>
    <recommendedName>
        <fullName evidence="2">DUF5808 domain-containing protein</fullName>
    </recommendedName>
</protein>
<dbReference type="Proteomes" id="UP000029579">
    <property type="component" value="Unassembled WGS sequence"/>
</dbReference>
<keyword evidence="1" id="KW-0472">Membrane</keyword>
<dbReference type="AlphaFoldDB" id="A0A095X008"/>
<feature type="transmembrane region" description="Helical" evidence="1">
    <location>
        <begin position="6"/>
        <end position="25"/>
    </location>
</feature>
<feature type="transmembrane region" description="Helical" evidence="1">
    <location>
        <begin position="233"/>
        <end position="256"/>
    </location>
</feature>
<dbReference type="eggNOG" id="COG4194">
    <property type="taxonomic scope" value="Bacteria"/>
</dbReference>
<organism evidence="3 4">
    <name type="scientific">Anaerococcus lactolyticus S7-1-13</name>
    <dbReference type="NCBI Taxonomy" id="1284686"/>
    <lineage>
        <taxon>Bacteria</taxon>
        <taxon>Bacillati</taxon>
        <taxon>Bacillota</taxon>
        <taxon>Tissierellia</taxon>
        <taxon>Tissierellales</taxon>
        <taxon>Peptoniphilaceae</taxon>
        <taxon>Anaerococcus</taxon>
    </lineage>
</organism>
<dbReference type="RefSeq" id="WP_037328395.1">
    <property type="nucleotide sequence ID" value="NZ_JRMW01000039.1"/>
</dbReference>
<evidence type="ECO:0000256" key="1">
    <source>
        <dbReference type="SAM" id="Phobius"/>
    </source>
</evidence>
<evidence type="ECO:0000313" key="4">
    <source>
        <dbReference type="Proteomes" id="UP000029579"/>
    </source>
</evidence>
<feature type="transmembrane region" description="Helical" evidence="1">
    <location>
        <begin position="344"/>
        <end position="363"/>
    </location>
</feature>
<feature type="domain" description="DUF5808" evidence="2">
    <location>
        <begin position="318"/>
        <end position="343"/>
    </location>
</feature>
<sequence length="364" mass="41233">MTEARFIAINYTFVLILVGIIQVFVQTFSKKGYTLGVSVPKDVKETETMKQILIDYKIMAITMTIFLGLGQYFLSYVTKSVGFLTLFFFISLGLLSLPLIIYNKNLKNMTKGLSQDKRKIIVIDNNEGKADLRKIMAIFYGASLLLIILVSLFLFINYDKIGSQIIMQTDFEGKVTRMGDKTYLNVFYPSLISLASLAMFYFINLMVIKVRPRISKENPEKSLANNRKAKKIWTYYIGINAFVMTLLFEVGVNFLALKNTNLPLYILTIITIILSIGGVIYLGIKVGTDGSRLDKMEDFSFEEDDKYWILGAGFYNNPDDPAIFVPKRIGVGYTINIGRPTGKVIMILTALIIIFSIVSMFIFN</sequence>
<evidence type="ECO:0000313" key="3">
    <source>
        <dbReference type="EMBL" id="KGF03385.1"/>
    </source>
</evidence>
<name>A0A095X008_9FIRM</name>
<dbReference type="OrthoDB" id="9808690at2"/>
<feature type="transmembrane region" description="Helical" evidence="1">
    <location>
        <begin position="54"/>
        <end position="74"/>
    </location>
</feature>
<reference evidence="3 4" key="1">
    <citation type="submission" date="2014-07" db="EMBL/GenBank/DDBJ databases">
        <authorList>
            <person name="McCorrison J."/>
            <person name="Sanka R."/>
            <person name="Torralba M."/>
            <person name="Gillis M."/>
            <person name="Haft D.H."/>
            <person name="Methe B."/>
            <person name="Sutton G."/>
            <person name="Nelson K.E."/>
        </authorList>
    </citation>
    <scope>NUCLEOTIDE SEQUENCE [LARGE SCALE GENOMIC DNA]</scope>
    <source>
        <strain evidence="3 4">S7-1-13</strain>
    </source>
</reference>
<proteinExistence type="predicted"/>
<dbReference type="Pfam" id="PF19124">
    <property type="entry name" value="DUF5808"/>
    <property type="match status" value="1"/>
</dbReference>
<keyword evidence="1" id="KW-1133">Transmembrane helix</keyword>
<feature type="transmembrane region" description="Helical" evidence="1">
    <location>
        <begin position="262"/>
        <end position="284"/>
    </location>
</feature>
<dbReference type="PANTHER" id="PTHR37810">
    <property type="entry name" value="IMMUNITY PROTEIN SDPI"/>
    <property type="match status" value="1"/>
</dbReference>
<comment type="caution">
    <text evidence="3">The sequence shown here is derived from an EMBL/GenBank/DDBJ whole genome shotgun (WGS) entry which is preliminary data.</text>
</comment>